<feature type="compositionally biased region" description="Basic and acidic residues" evidence="1">
    <location>
        <begin position="292"/>
        <end position="302"/>
    </location>
</feature>
<dbReference type="InterPro" id="IPR043901">
    <property type="entry name" value="DUF5787"/>
</dbReference>
<proteinExistence type="predicted"/>
<dbReference type="GeneID" id="71928273"/>
<dbReference type="KEGG" id="haad:MW046_09460"/>
<reference evidence="2" key="1">
    <citation type="submission" date="2022-04" db="EMBL/GenBank/DDBJ databases">
        <title>Halocatena sp. nov., isolated from a salt lake.</title>
        <authorList>
            <person name="Cui H.-L."/>
        </authorList>
    </citation>
    <scope>NUCLEOTIDE SEQUENCE</scope>
    <source>
        <strain evidence="2">AD-1</strain>
    </source>
</reference>
<sequence>MREFGFEMVLCGMLEGGDPPLIVSRQLGASTRGRRVVDILTVTPGPEFDARTTITAESIPEAAITADVGVGRFRYWKDCFDCHPDRARRATERAIEIGFFEHERRSGRTHVRQTARYPDWFGTLRAIENKPDLDRPGELARQLRTDVSLAVCDEVILATRSHVTGAHLNRIPSEVGVWRFDPDTGERDVIRAPERLSIDSGIEPLERHPSRTDIAVVNADETARLRRQLAERAYGKGWRVEFPSCPHVENWTVPPASNESASVDGVPYCTRQRRIVRPSDACNSPPSADSDVDLRSLRDRHSPWVRNPPGTATTQSSLAHFRTNQR</sequence>
<dbReference type="AlphaFoldDB" id="A0A8T9ZZJ4"/>
<keyword evidence="3" id="KW-1185">Reference proteome</keyword>
<dbReference type="Pfam" id="PF19100">
    <property type="entry name" value="DUF5787"/>
    <property type="match status" value="1"/>
</dbReference>
<name>A0A8T9ZZJ4_9EURY</name>
<dbReference type="RefSeq" id="WP_247992861.1">
    <property type="nucleotide sequence ID" value="NZ_CP096019.1"/>
</dbReference>
<organism evidence="2 3">
    <name type="scientific">Halocatena salina</name>
    <dbReference type="NCBI Taxonomy" id="2934340"/>
    <lineage>
        <taxon>Archaea</taxon>
        <taxon>Methanobacteriati</taxon>
        <taxon>Methanobacteriota</taxon>
        <taxon>Stenosarchaea group</taxon>
        <taxon>Halobacteria</taxon>
        <taxon>Halobacteriales</taxon>
        <taxon>Natronomonadaceae</taxon>
        <taxon>Halocatena</taxon>
    </lineage>
</organism>
<feature type="compositionally biased region" description="Polar residues" evidence="1">
    <location>
        <begin position="310"/>
        <end position="326"/>
    </location>
</feature>
<protein>
    <submittedName>
        <fullName evidence="2">DUF5787 family protein</fullName>
    </submittedName>
</protein>
<dbReference type="EMBL" id="CP096019">
    <property type="protein sequence ID" value="UPM42185.1"/>
    <property type="molecule type" value="Genomic_DNA"/>
</dbReference>
<evidence type="ECO:0000256" key="1">
    <source>
        <dbReference type="SAM" id="MobiDB-lite"/>
    </source>
</evidence>
<evidence type="ECO:0000313" key="3">
    <source>
        <dbReference type="Proteomes" id="UP000831768"/>
    </source>
</evidence>
<accession>A0A8T9ZZJ4</accession>
<evidence type="ECO:0000313" key="2">
    <source>
        <dbReference type="EMBL" id="UPM42185.1"/>
    </source>
</evidence>
<gene>
    <name evidence="2" type="ORF">MW046_09460</name>
</gene>
<dbReference type="Proteomes" id="UP000831768">
    <property type="component" value="Chromosome"/>
</dbReference>
<feature type="region of interest" description="Disordered" evidence="1">
    <location>
        <begin position="279"/>
        <end position="326"/>
    </location>
</feature>